<reference evidence="2" key="1">
    <citation type="journal article" date="2014" name="Front. Microbiol.">
        <title>High frequency of phylogenetically diverse reductive dehalogenase-homologous genes in deep subseafloor sedimentary metagenomes.</title>
        <authorList>
            <person name="Kawai M."/>
            <person name="Futagami T."/>
            <person name="Toyoda A."/>
            <person name="Takaki Y."/>
            <person name="Nishi S."/>
            <person name="Hori S."/>
            <person name="Arai W."/>
            <person name="Tsubouchi T."/>
            <person name="Morono Y."/>
            <person name="Uchiyama I."/>
            <person name="Ito T."/>
            <person name="Fujiyama A."/>
            <person name="Inagaki F."/>
            <person name="Takami H."/>
        </authorList>
    </citation>
    <scope>NUCLEOTIDE SEQUENCE</scope>
    <source>
        <strain evidence="2">Expedition CK06-06</strain>
    </source>
</reference>
<dbReference type="GO" id="GO:0007059">
    <property type="term" value="P:chromosome segregation"/>
    <property type="evidence" value="ECO:0007669"/>
    <property type="project" value="TreeGrafter"/>
</dbReference>
<evidence type="ECO:0000259" key="1">
    <source>
        <dbReference type="Pfam" id="PF17762"/>
    </source>
</evidence>
<sequence>MIIENLQREDLTPFEEAQSYKQYFEKKGKGAIPELATRIGKSAGYIRRKIAVLSLPGNVLKAWEKEEISFSHLEQLRRLKNKDDMKEAFDYATGKTYYRGTAPSKRELKDAIDNMAPPLNKALFNIKEEGCTACDQNSDVQQKLWEVGGMKGAHCLNKGCFKQKQNNFLTKNWKSSQYRRSYGTNGFR</sequence>
<dbReference type="EMBL" id="BARU01037269">
    <property type="protein sequence ID" value="GAH86391.1"/>
    <property type="molecule type" value="Genomic_DNA"/>
</dbReference>
<dbReference type="PANTHER" id="PTHR33375">
    <property type="entry name" value="CHROMOSOME-PARTITIONING PROTEIN PARB-RELATED"/>
    <property type="match status" value="1"/>
</dbReference>
<comment type="caution">
    <text evidence="2">The sequence shown here is derived from an EMBL/GenBank/DDBJ whole genome shotgun (WGS) entry which is preliminary data.</text>
</comment>
<protein>
    <recommendedName>
        <fullName evidence="1">ParB/Spo0J HTH domain-containing protein</fullName>
    </recommendedName>
</protein>
<dbReference type="InterPro" id="IPR041468">
    <property type="entry name" value="HTH_ParB/Spo0J"/>
</dbReference>
<evidence type="ECO:0000313" key="2">
    <source>
        <dbReference type="EMBL" id="GAH86391.1"/>
    </source>
</evidence>
<organism evidence="2">
    <name type="scientific">marine sediment metagenome</name>
    <dbReference type="NCBI Taxonomy" id="412755"/>
    <lineage>
        <taxon>unclassified sequences</taxon>
        <taxon>metagenomes</taxon>
        <taxon>ecological metagenomes</taxon>
    </lineage>
</organism>
<dbReference type="GO" id="GO:0005694">
    <property type="term" value="C:chromosome"/>
    <property type="evidence" value="ECO:0007669"/>
    <property type="project" value="TreeGrafter"/>
</dbReference>
<dbReference type="InterPro" id="IPR050336">
    <property type="entry name" value="Chromosome_partition/occlusion"/>
</dbReference>
<name>X1IVB8_9ZZZZ</name>
<feature type="domain" description="ParB/Spo0J HTH" evidence="1">
    <location>
        <begin position="9"/>
        <end position="92"/>
    </location>
</feature>
<dbReference type="PANTHER" id="PTHR33375:SF1">
    <property type="entry name" value="CHROMOSOME-PARTITIONING PROTEIN PARB-RELATED"/>
    <property type="match status" value="1"/>
</dbReference>
<dbReference type="SUPFAM" id="SSF109709">
    <property type="entry name" value="KorB DNA-binding domain-like"/>
    <property type="match status" value="1"/>
</dbReference>
<proteinExistence type="predicted"/>
<gene>
    <name evidence="2" type="ORF">S03H2_58107</name>
</gene>
<dbReference type="Pfam" id="PF17762">
    <property type="entry name" value="HTH_ParB"/>
    <property type="match status" value="1"/>
</dbReference>
<accession>X1IVB8</accession>
<dbReference type="Gene3D" id="1.10.10.2830">
    <property type="match status" value="1"/>
</dbReference>
<dbReference type="AlphaFoldDB" id="X1IVB8"/>
<feature type="non-terminal residue" evidence="2">
    <location>
        <position position="188"/>
    </location>
</feature>